<dbReference type="Pfam" id="PF08387">
    <property type="entry name" value="FBD"/>
    <property type="match status" value="1"/>
</dbReference>
<evidence type="ECO:0000313" key="2">
    <source>
        <dbReference type="EMBL" id="KAK9674359.1"/>
    </source>
</evidence>
<evidence type="ECO:0000313" key="3">
    <source>
        <dbReference type="Proteomes" id="UP001443914"/>
    </source>
</evidence>
<dbReference type="InterPro" id="IPR050232">
    <property type="entry name" value="FBL13/AtMIF1-like"/>
</dbReference>
<dbReference type="Pfam" id="PF00646">
    <property type="entry name" value="F-box"/>
    <property type="match status" value="1"/>
</dbReference>
<gene>
    <name evidence="2" type="ORF">RND81_12G227600</name>
</gene>
<dbReference type="EMBL" id="JBDFQZ010000012">
    <property type="protein sequence ID" value="KAK9674359.1"/>
    <property type="molecule type" value="Genomic_DNA"/>
</dbReference>
<keyword evidence="3" id="KW-1185">Reference proteome</keyword>
<dbReference type="Proteomes" id="UP001443914">
    <property type="component" value="Unassembled WGS sequence"/>
</dbReference>
<dbReference type="PANTHER" id="PTHR31900">
    <property type="entry name" value="F-BOX/RNI SUPERFAMILY PROTEIN-RELATED"/>
    <property type="match status" value="1"/>
</dbReference>
<dbReference type="PANTHER" id="PTHR31900:SF34">
    <property type="entry name" value="EMB|CAB62440.1-RELATED"/>
    <property type="match status" value="1"/>
</dbReference>
<protein>
    <recommendedName>
        <fullName evidence="1">FBD domain-containing protein</fullName>
    </recommendedName>
</protein>
<dbReference type="AlphaFoldDB" id="A0AAW1HE42"/>
<proteinExistence type="predicted"/>
<sequence length="397" mass="45503">MVTVKAKEIDRISPLSNALLARILSFLQIKDVVKTSILSWRWKYVWWNVPVLDLSSLNLPISAHSSFKAFVYKALVLNNAPIIQRFCLDFSDELEVFHVNSWIWSVMQRNVVEVNLSSCMNEERRLVNELFSSEKLRALKLCGKFIVPYLDPLLQHLPNLERLILCIKSSTIRSLEITSTNGGMKGIVIEAPRLECIFLSETVSCYNIKIVGYLSCLVHVTFNSNCPSKDHRCGIIDLLHHAFRLKTLKLTQSKSNQSLEYHGVQLPVFHNLERLELAYVTAPFVLQMLKHAVNLTSLTLHKLKGRCGADDSLMLPKNAPNCLLRSLKAVVIIDFCWYERHARLAEYLLRYAAVLKVLRIHIAEDDLEYKLGRLMQLFLVHKASKDCEFAIKITPED</sequence>
<dbReference type="InterPro" id="IPR053781">
    <property type="entry name" value="F-box_AtFBL13-like"/>
</dbReference>
<accession>A0AAW1HE42</accession>
<evidence type="ECO:0000259" key="1">
    <source>
        <dbReference type="SMART" id="SM00579"/>
    </source>
</evidence>
<dbReference type="InterPro" id="IPR036047">
    <property type="entry name" value="F-box-like_dom_sf"/>
</dbReference>
<dbReference type="SUPFAM" id="SSF52047">
    <property type="entry name" value="RNI-like"/>
    <property type="match status" value="1"/>
</dbReference>
<organism evidence="2 3">
    <name type="scientific">Saponaria officinalis</name>
    <name type="common">Common soapwort</name>
    <name type="synonym">Lychnis saponaria</name>
    <dbReference type="NCBI Taxonomy" id="3572"/>
    <lineage>
        <taxon>Eukaryota</taxon>
        <taxon>Viridiplantae</taxon>
        <taxon>Streptophyta</taxon>
        <taxon>Embryophyta</taxon>
        <taxon>Tracheophyta</taxon>
        <taxon>Spermatophyta</taxon>
        <taxon>Magnoliopsida</taxon>
        <taxon>eudicotyledons</taxon>
        <taxon>Gunneridae</taxon>
        <taxon>Pentapetalae</taxon>
        <taxon>Caryophyllales</taxon>
        <taxon>Caryophyllaceae</taxon>
        <taxon>Caryophylleae</taxon>
        <taxon>Saponaria</taxon>
    </lineage>
</organism>
<dbReference type="SUPFAM" id="SSF81383">
    <property type="entry name" value="F-box domain"/>
    <property type="match status" value="1"/>
</dbReference>
<name>A0AAW1HE42_SAPOF</name>
<dbReference type="InterPro" id="IPR001810">
    <property type="entry name" value="F-box_dom"/>
</dbReference>
<comment type="caution">
    <text evidence="2">The sequence shown here is derived from an EMBL/GenBank/DDBJ whole genome shotgun (WGS) entry which is preliminary data.</text>
</comment>
<dbReference type="InterPro" id="IPR006566">
    <property type="entry name" value="FBD"/>
</dbReference>
<feature type="domain" description="FBD" evidence="1">
    <location>
        <begin position="321"/>
        <end position="392"/>
    </location>
</feature>
<reference evidence="2" key="1">
    <citation type="submission" date="2024-03" db="EMBL/GenBank/DDBJ databases">
        <title>WGS assembly of Saponaria officinalis var. Norfolk2.</title>
        <authorList>
            <person name="Jenkins J."/>
            <person name="Shu S."/>
            <person name="Grimwood J."/>
            <person name="Barry K."/>
            <person name="Goodstein D."/>
            <person name="Schmutz J."/>
            <person name="Leebens-Mack J."/>
            <person name="Osbourn A."/>
        </authorList>
    </citation>
    <scope>NUCLEOTIDE SEQUENCE [LARGE SCALE GENOMIC DNA]</scope>
    <source>
        <strain evidence="2">JIC</strain>
    </source>
</reference>
<dbReference type="SMART" id="SM00579">
    <property type="entry name" value="FBD"/>
    <property type="match status" value="1"/>
</dbReference>
<dbReference type="InterPro" id="IPR032675">
    <property type="entry name" value="LRR_dom_sf"/>
</dbReference>
<dbReference type="CDD" id="cd22160">
    <property type="entry name" value="F-box_AtFBL13-like"/>
    <property type="match status" value="1"/>
</dbReference>
<dbReference type="Gene3D" id="3.80.10.10">
    <property type="entry name" value="Ribonuclease Inhibitor"/>
    <property type="match status" value="1"/>
</dbReference>